<evidence type="ECO:0000259" key="6">
    <source>
        <dbReference type="PROSITE" id="PS50893"/>
    </source>
</evidence>
<keyword evidence="4 5" id="KW-0472">Membrane</keyword>
<dbReference type="PROSITE" id="PS50893">
    <property type="entry name" value="ABC_TRANSPORTER_2"/>
    <property type="match status" value="1"/>
</dbReference>
<feature type="transmembrane region" description="Helical" evidence="5">
    <location>
        <begin position="59"/>
        <end position="77"/>
    </location>
</feature>
<comment type="subcellular location">
    <subcellularLocation>
        <location evidence="1">Cell membrane</location>
        <topology evidence="1">Multi-pass membrane protein</topology>
    </subcellularLocation>
</comment>
<dbReference type="PATRIC" id="fig|999408.3.peg.1548"/>
<feature type="domain" description="ABC transporter" evidence="6">
    <location>
        <begin position="347"/>
        <end position="522"/>
    </location>
</feature>
<evidence type="ECO:0000259" key="7">
    <source>
        <dbReference type="PROSITE" id="PS50929"/>
    </source>
</evidence>
<dbReference type="Pfam" id="PF00664">
    <property type="entry name" value="ABC_membrane"/>
    <property type="match status" value="1"/>
</dbReference>
<dbReference type="GO" id="GO:0015421">
    <property type="term" value="F:ABC-type oligopeptide transporter activity"/>
    <property type="evidence" value="ECO:0007669"/>
    <property type="project" value="TreeGrafter"/>
</dbReference>
<feature type="transmembrane region" description="Helical" evidence="5">
    <location>
        <begin position="287"/>
        <end position="305"/>
    </location>
</feature>
<dbReference type="PANTHER" id="PTHR43394">
    <property type="entry name" value="ATP-DEPENDENT PERMEASE MDL1, MITOCHONDRIAL"/>
    <property type="match status" value="1"/>
</dbReference>
<feature type="transmembrane region" description="Helical" evidence="5">
    <location>
        <begin position="263"/>
        <end position="281"/>
    </location>
</feature>
<accession>A0A0E2HDM2</accession>
<feature type="transmembrane region" description="Helical" evidence="5">
    <location>
        <begin position="172"/>
        <end position="190"/>
    </location>
</feature>
<reference evidence="8 9" key="1">
    <citation type="submission" date="2013-01" db="EMBL/GenBank/DDBJ databases">
        <title>The Genome Sequence of Clostridium clostridioforme 90A8.</title>
        <authorList>
            <consortium name="The Broad Institute Genome Sequencing Platform"/>
            <person name="Earl A."/>
            <person name="Ward D."/>
            <person name="Feldgarden M."/>
            <person name="Gevers D."/>
            <person name="Courvalin P."/>
            <person name="Lambert T."/>
            <person name="Walker B."/>
            <person name="Young S.K."/>
            <person name="Zeng Q."/>
            <person name="Gargeya S."/>
            <person name="Fitzgerald M."/>
            <person name="Haas B."/>
            <person name="Abouelleil A."/>
            <person name="Alvarado L."/>
            <person name="Arachchi H.M."/>
            <person name="Berlin A.M."/>
            <person name="Chapman S.B."/>
            <person name="Dewar J."/>
            <person name="Goldberg J."/>
            <person name="Griggs A."/>
            <person name="Gujja S."/>
            <person name="Hansen M."/>
            <person name="Howarth C."/>
            <person name="Imamovic A."/>
            <person name="Larimer J."/>
            <person name="McCowan C."/>
            <person name="Murphy C."/>
            <person name="Neiman D."/>
            <person name="Pearson M."/>
            <person name="Priest M."/>
            <person name="Roberts A."/>
            <person name="Saif S."/>
            <person name="Shea T."/>
            <person name="Sisk P."/>
            <person name="Sykes S."/>
            <person name="Wortman J."/>
            <person name="Nusbaum C."/>
            <person name="Birren B."/>
        </authorList>
    </citation>
    <scope>NUCLEOTIDE SEQUENCE [LARGE SCALE GENOMIC DNA]</scope>
    <source>
        <strain evidence="8 9">90A8</strain>
    </source>
</reference>
<evidence type="ECO:0000313" key="8">
    <source>
        <dbReference type="EMBL" id="ENZ17883.1"/>
    </source>
</evidence>
<dbReference type="Pfam" id="PF00005">
    <property type="entry name" value="ABC_tran"/>
    <property type="match status" value="1"/>
</dbReference>
<keyword evidence="2 5" id="KW-0812">Transmembrane</keyword>
<dbReference type="Gene3D" id="3.40.50.300">
    <property type="entry name" value="P-loop containing nucleotide triphosphate hydrolases"/>
    <property type="match status" value="1"/>
</dbReference>
<feature type="transmembrane region" description="Helical" evidence="5">
    <location>
        <begin position="149"/>
        <end position="166"/>
    </location>
</feature>
<evidence type="ECO:0000256" key="4">
    <source>
        <dbReference type="ARBA" id="ARBA00023136"/>
    </source>
</evidence>
<dbReference type="PROSITE" id="PS00211">
    <property type="entry name" value="ABC_TRANSPORTER_1"/>
    <property type="match status" value="1"/>
</dbReference>
<sequence length="522" mass="58857">MSEKKGMKTKKLLRSFLPYYGRYKKILIFDLFCAALTTLGELILPLMLRYITNQGMQDLASMTAGVVIRIGGLYLLLRIIDSLAAYYMAYTGHVMGVYIETDMRQDAFEHLQMLSDSYYSNTKVGQIMSRITSDLFDVTEFAHHCPEEFFIAALKTVVSFIILSGINLELTLLIFVLVPVMIISCTWFNLKVKEAFRRQRNQIGELNAQIEDTLLGNRVVRAFANEPVEIAKFGRGNRDFMDIKKYTYRYMAAFQITTRSFDGLMYVVVIVAGGIFMIQGKVEPGDLVAYTMYVTTLLATIRRIIEFAEQFQRGITGIERFQEIMDVVPDIRDSKNAKKMEHVKGAISFDHVSFEYPDDHVPVLEDINITVRPGERIALVGPSGGGKTTMCNLLPRFYDTTSGSITIDGQDIKNVTLQSLRSNIGVVQQDVYLFSGSVYENISYGRPGATREEVMEAAKLAGAHEFITELQDGYDTYVGERGVKLSGGQKQRISIARVFLKNPAILILDVKWSKDFLCVSCA</sequence>
<dbReference type="EMBL" id="AGYR01000012">
    <property type="protein sequence ID" value="ENZ17883.1"/>
    <property type="molecule type" value="Genomic_DNA"/>
</dbReference>
<dbReference type="PROSITE" id="PS50929">
    <property type="entry name" value="ABC_TM1F"/>
    <property type="match status" value="1"/>
</dbReference>
<dbReference type="Gene3D" id="1.20.1560.10">
    <property type="entry name" value="ABC transporter type 1, transmembrane domain"/>
    <property type="match status" value="1"/>
</dbReference>
<dbReference type="InterPro" id="IPR039421">
    <property type="entry name" value="Type_1_exporter"/>
</dbReference>
<dbReference type="PANTHER" id="PTHR43394:SF1">
    <property type="entry name" value="ATP-BINDING CASSETTE SUB-FAMILY B MEMBER 10, MITOCHONDRIAL"/>
    <property type="match status" value="1"/>
</dbReference>
<dbReference type="InterPro" id="IPR036640">
    <property type="entry name" value="ABC1_TM_sf"/>
</dbReference>
<protein>
    <submittedName>
        <fullName evidence="8">ABC transporter permease</fullName>
    </submittedName>
</protein>
<dbReference type="InterPro" id="IPR017871">
    <property type="entry name" value="ABC_transporter-like_CS"/>
</dbReference>
<dbReference type="InterPro" id="IPR003439">
    <property type="entry name" value="ABC_transporter-like_ATP-bd"/>
</dbReference>
<evidence type="ECO:0000256" key="2">
    <source>
        <dbReference type="ARBA" id="ARBA00022692"/>
    </source>
</evidence>
<dbReference type="CDD" id="cd18549">
    <property type="entry name" value="ABC_6TM_YwjA_like"/>
    <property type="match status" value="1"/>
</dbReference>
<dbReference type="GO" id="GO:0016887">
    <property type="term" value="F:ATP hydrolysis activity"/>
    <property type="evidence" value="ECO:0007669"/>
    <property type="project" value="InterPro"/>
</dbReference>
<dbReference type="HOGENOM" id="CLU_000604_84_4_9"/>
<organism evidence="8 9">
    <name type="scientific">[Clostridium] clostridioforme 90A8</name>
    <dbReference type="NCBI Taxonomy" id="999408"/>
    <lineage>
        <taxon>Bacteria</taxon>
        <taxon>Bacillati</taxon>
        <taxon>Bacillota</taxon>
        <taxon>Clostridia</taxon>
        <taxon>Lachnospirales</taxon>
        <taxon>Lachnospiraceae</taxon>
        <taxon>Enterocloster</taxon>
    </lineage>
</organism>
<dbReference type="InterPro" id="IPR011527">
    <property type="entry name" value="ABC1_TM_dom"/>
</dbReference>
<name>A0A0E2HDM2_9FIRM</name>
<keyword evidence="3 5" id="KW-1133">Transmembrane helix</keyword>
<feature type="transmembrane region" description="Helical" evidence="5">
    <location>
        <begin position="26"/>
        <end position="47"/>
    </location>
</feature>
<dbReference type="SUPFAM" id="SSF52540">
    <property type="entry name" value="P-loop containing nucleoside triphosphate hydrolases"/>
    <property type="match status" value="1"/>
</dbReference>
<dbReference type="GO" id="GO:0005886">
    <property type="term" value="C:plasma membrane"/>
    <property type="evidence" value="ECO:0007669"/>
    <property type="project" value="UniProtKB-SubCell"/>
</dbReference>
<dbReference type="GO" id="GO:0005524">
    <property type="term" value="F:ATP binding"/>
    <property type="evidence" value="ECO:0007669"/>
    <property type="project" value="InterPro"/>
</dbReference>
<proteinExistence type="predicted"/>
<gene>
    <name evidence="8" type="ORF">HMPREF1090_01433</name>
</gene>
<evidence type="ECO:0000256" key="1">
    <source>
        <dbReference type="ARBA" id="ARBA00004651"/>
    </source>
</evidence>
<dbReference type="InterPro" id="IPR027417">
    <property type="entry name" value="P-loop_NTPase"/>
</dbReference>
<dbReference type="SUPFAM" id="SSF90123">
    <property type="entry name" value="ABC transporter transmembrane region"/>
    <property type="match status" value="1"/>
</dbReference>
<evidence type="ECO:0000256" key="5">
    <source>
        <dbReference type="SAM" id="Phobius"/>
    </source>
</evidence>
<comment type="caution">
    <text evidence="8">The sequence shown here is derived from an EMBL/GenBank/DDBJ whole genome shotgun (WGS) entry which is preliminary data.</text>
</comment>
<evidence type="ECO:0000313" key="9">
    <source>
        <dbReference type="Proteomes" id="UP000013085"/>
    </source>
</evidence>
<evidence type="ECO:0000256" key="3">
    <source>
        <dbReference type="ARBA" id="ARBA00022989"/>
    </source>
</evidence>
<dbReference type="AlphaFoldDB" id="A0A0E2HDM2"/>
<dbReference type="Proteomes" id="UP000013085">
    <property type="component" value="Unassembled WGS sequence"/>
</dbReference>
<feature type="domain" description="ABC transmembrane type-1" evidence="7">
    <location>
        <begin position="28"/>
        <end position="313"/>
    </location>
</feature>